<dbReference type="InterPro" id="IPR002716">
    <property type="entry name" value="PIN_dom"/>
</dbReference>
<evidence type="ECO:0000256" key="1">
    <source>
        <dbReference type="ARBA" id="ARBA00001946"/>
    </source>
</evidence>
<dbReference type="InterPro" id="IPR050556">
    <property type="entry name" value="Type_II_TA_system_RNase"/>
</dbReference>
<dbReference type="InterPro" id="IPR029060">
    <property type="entry name" value="PIN-like_dom_sf"/>
</dbReference>
<organism evidence="10">
    <name type="scientific">Candidatus Methanogaster sp. ANME-2c ERB4</name>
    <dbReference type="NCBI Taxonomy" id="2759911"/>
    <lineage>
        <taxon>Archaea</taxon>
        <taxon>Methanobacteriati</taxon>
        <taxon>Methanobacteriota</taxon>
        <taxon>Stenosarchaea group</taxon>
        <taxon>Methanomicrobia</taxon>
        <taxon>Methanosarcinales</taxon>
        <taxon>ANME-2 cluster</taxon>
        <taxon>Candidatus Methanogasteraceae</taxon>
        <taxon>Candidatus Methanogaster</taxon>
    </lineage>
</organism>
<feature type="binding site" evidence="8">
    <location>
        <position position="6"/>
    </location>
    <ligand>
        <name>Mg(2+)</name>
        <dbReference type="ChEBI" id="CHEBI:18420"/>
    </ligand>
</feature>
<dbReference type="CDD" id="cd09881">
    <property type="entry name" value="PIN_VapC4-5_FitB-like"/>
    <property type="match status" value="1"/>
</dbReference>
<dbReference type="EC" id="3.1.-.-" evidence="8"/>
<dbReference type="InterPro" id="IPR022907">
    <property type="entry name" value="VapC_family"/>
</dbReference>
<keyword evidence="10" id="KW-0255">Endonuclease</keyword>
<comment type="function">
    <text evidence="8">Toxic component of a toxin-antitoxin (TA) system. An RNase.</text>
</comment>
<keyword evidence="6 8" id="KW-0460">Magnesium</keyword>
<dbReference type="GO" id="GO:0090729">
    <property type="term" value="F:toxin activity"/>
    <property type="evidence" value="ECO:0007669"/>
    <property type="project" value="UniProtKB-KW"/>
</dbReference>
<evidence type="ECO:0000256" key="6">
    <source>
        <dbReference type="ARBA" id="ARBA00022842"/>
    </source>
</evidence>
<evidence type="ECO:0000256" key="5">
    <source>
        <dbReference type="ARBA" id="ARBA00022801"/>
    </source>
</evidence>
<dbReference type="SUPFAM" id="SSF88723">
    <property type="entry name" value="PIN domain-like"/>
    <property type="match status" value="1"/>
</dbReference>
<feature type="domain" description="PIN" evidence="9">
    <location>
        <begin position="4"/>
        <end position="127"/>
    </location>
</feature>
<sequence length="139" mass="15253">MNLFIDTSIFVDVLRKGTVESSKLLFDSILEDNDGFTSSIAVAELSVGAHPSSRSDSIEKTMELLSLISVINLNYKIAFHGGKIYSELIRRGLEIELNDCLIAATGLSVGITEIVTRNINHFERIDGIYATTPEDRGFG</sequence>
<dbReference type="GO" id="GO:0000287">
    <property type="term" value="F:magnesium ion binding"/>
    <property type="evidence" value="ECO:0007669"/>
    <property type="project" value="UniProtKB-UniRule"/>
</dbReference>
<accession>A0A7G9YHT6</accession>
<evidence type="ECO:0000256" key="2">
    <source>
        <dbReference type="ARBA" id="ARBA00022649"/>
    </source>
</evidence>
<evidence type="ECO:0000313" key="10">
    <source>
        <dbReference type="EMBL" id="QNO47570.1"/>
    </source>
</evidence>
<dbReference type="PANTHER" id="PTHR33653:SF1">
    <property type="entry name" value="RIBONUCLEASE VAPC2"/>
    <property type="match status" value="1"/>
</dbReference>
<feature type="binding site" evidence="8">
    <location>
        <position position="99"/>
    </location>
    <ligand>
        <name>Mg(2+)</name>
        <dbReference type="ChEBI" id="CHEBI:18420"/>
    </ligand>
</feature>
<keyword evidence="5 8" id="KW-0378">Hydrolase</keyword>
<keyword evidence="2 8" id="KW-1277">Toxin-antitoxin system</keyword>
<name>A0A7G9YHT6_9EURY</name>
<dbReference type="EMBL" id="MT631265">
    <property type="protein sequence ID" value="QNO47570.1"/>
    <property type="molecule type" value="Genomic_DNA"/>
</dbReference>
<evidence type="ECO:0000256" key="4">
    <source>
        <dbReference type="ARBA" id="ARBA00022723"/>
    </source>
</evidence>
<dbReference type="Gene3D" id="3.40.50.1010">
    <property type="entry name" value="5'-nuclease"/>
    <property type="match status" value="1"/>
</dbReference>
<dbReference type="GO" id="GO:0016787">
    <property type="term" value="F:hydrolase activity"/>
    <property type="evidence" value="ECO:0007669"/>
    <property type="project" value="UniProtKB-KW"/>
</dbReference>
<protein>
    <recommendedName>
        <fullName evidence="8">Ribonuclease VapC</fullName>
        <shortName evidence="8">RNase VapC</shortName>
        <ecNumber evidence="8">3.1.-.-</ecNumber>
    </recommendedName>
    <alternativeName>
        <fullName evidence="8">Putative toxin VapC</fullName>
    </alternativeName>
</protein>
<dbReference type="GO" id="GO:0004519">
    <property type="term" value="F:endonuclease activity"/>
    <property type="evidence" value="ECO:0007669"/>
    <property type="project" value="UniProtKB-KW"/>
</dbReference>
<gene>
    <name evidence="8 10" type="primary">vapC</name>
    <name evidence="10" type="ORF">GGGHDLIA_00060</name>
</gene>
<keyword evidence="3 8" id="KW-0540">Nuclease</keyword>
<evidence type="ECO:0000256" key="8">
    <source>
        <dbReference type="HAMAP-Rule" id="MF_00265"/>
    </source>
</evidence>
<evidence type="ECO:0000256" key="7">
    <source>
        <dbReference type="ARBA" id="ARBA00038093"/>
    </source>
</evidence>
<keyword evidence="8" id="KW-0800">Toxin</keyword>
<proteinExistence type="inferred from homology"/>
<dbReference type="Pfam" id="PF01850">
    <property type="entry name" value="PIN"/>
    <property type="match status" value="1"/>
</dbReference>
<dbReference type="HAMAP" id="MF_00265">
    <property type="entry name" value="VapC_Nob1"/>
    <property type="match status" value="1"/>
</dbReference>
<keyword evidence="4 8" id="KW-0479">Metal-binding</keyword>
<dbReference type="GO" id="GO:0004540">
    <property type="term" value="F:RNA nuclease activity"/>
    <property type="evidence" value="ECO:0007669"/>
    <property type="project" value="InterPro"/>
</dbReference>
<evidence type="ECO:0000259" key="9">
    <source>
        <dbReference type="Pfam" id="PF01850"/>
    </source>
</evidence>
<dbReference type="PANTHER" id="PTHR33653">
    <property type="entry name" value="RIBONUCLEASE VAPC2"/>
    <property type="match status" value="1"/>
</dbReference>
<comment type="cofactor">
    <cofactor evidence="1 8">
        <name>Mg(2+)</name>
        <dbReference type="ChEBI" id="CHEBI:18420"/>
    </cofactor>
</comment>
<dbReference type="AlphaFoldDB" id="A0A7G9YHT6"/>
<comment type="similarity">
    <text evidence="7 8">Belongs to the PINc/VapC protein family.</text>
</comment>
<reference evidence="10" key="1">
    <citation type="submission" date="2020-06" db="EMBL/GenBank/DDBJ databases">
        <title>Unique genomic features of the anaerobic methanotrophic archaea.</title>
        <authorList>
            <person name="Chadwick G.L."/>
            <person name="Skennerton C.T."/>
            <person name="Laso-Perez R."/>
            <person name="Leu A.O."/>
            <person name="Speth D.R."/>
            <person name="Yu H."/>
            <person name="Morgan-Lang C."/>
            <person name="Hatzenpichler R."/>
            <person name="Goudeau D."/>
            <person name="Malmstrom R."/>
            <person name="Brazelton W.J."/>
            <person name="Woyke T."/>
            <person name="Hallam S.J."/>
            <person name="Tyson G.W."/>
            <person name="Wegener G."/>
            <person name="Boetius A."/>
            <person name="Orphan V."/>
        </authorList>
    </citation>
    <scope>NUCLEOTIDE SEQUENCE</scope>
</reference>
<evidence type="ECO:0000256" key="3">
    <source>
        <dbReference type="ARBA" id="ARBA00022722"/>
    </source>
</evidence>